<dbReference type="Proteomes" id="UP000076580">
    <property type="component" value="Chromosome 01"/>
</dbReference>
<comment type="caution">
    <text evidence="3">The sequence shown here is derived from an EMBL/GenBank/DDBJ whole genome shotgun (WGS) entry which is preliminary data.</text>
</comment>
<evidence type="ECO:0000313" key="3">
    <source>
        <dbReference type="EMBL" id="KYK60229.1"/>
    </source>
</evidence>
<protein>
    <submittedName>
        <fullName evidence="3">Uncharacterized protein</fullName>
    </submittedName>
</protein>
<keyword evidence="1" id="KW-0175">Coiled coil</keyword>
<evidence type="ECO:0000256" key="2">
    <source>
        <dbReference type="SAM" id="MobiDB-lite"/>
    </source>
</evidence>
<feature type="region of interest" description="Disordered" evidence="2">
    <location>
        <begin position="1"/>
        <end position="32"/>
    </location>
</feature>
<keyword evidence="4" id="KW-1185">Reference proteome</keyword>
<dbReference type="EMBL" id="LAYC01000001">
    <property type="protein sequence ID" value="KYK60229.1"/>
    <property type="molecule type" value="Genomic_DNA"/>
</dbReference>
<dbReference type="InParanoid" id="A0A151GSY4"/>
<feature type="compositionally biased region" description="Polar residues" evidence="2">
    <location>
        <begin position="1"/>
        <end position="17"/>
    </location>
</feature>
<feature type="coiled-coil region" evidence="1">
    <location>
        <begin position="146"/>
        <end position="173"/>
    </location>
</feature>
<feature type="compositionally biased region" description="Basic and acidic residues" evidence="2">
    <location>
        <begin position="318"/>
        <end position="334"/>
    </location>
</feature>
<sequence>MSASTKVPTSPPVSISGSGLEAPPGVTDGNQQLQTVTAPAPGLDLTFQGARSDKSMADAIDATRGVAPLVKQPAAPLRGILPGEIEFQQAFWRQMLQLEADQPNNRVSAAHHSLLAITHGFSASQQRFQRELYQLIGVVERSVQEISGCRQENAELRGEMVTLRKQVATLTESFLNLADLFTRKHRARFNFHPIFSTPEEIMRQSALMRSKWTEEHMKPILEILNSHFGVGWIDFYRRVYRFERNMACSNAAVDVAVRTAEAAIAARSAAGAIVGNAVEASSSTTLPAPQTVHCAAGPAPVTGTPEAGAAALPTAAGEAEKTRRQGKSPIHDHGLPQASEWRSRAANRTSLPNSRLEGRRALGSGQGARPSSPTTNDFHTSGEYSHKRRLTVSQQSQAEPPQKLTRQGEGRRWAITVSGPKTLTAIARGGERCSTMQLRAVRSESDGQDSASVLVSTVLDENNARTETWGLPSQVSDFDGSDTEVESGNEADTEVDSGSEVDTAPSNNRRVLYSGQGACPRPPSVTLLRFTKPAPEGPRNTGGPPGRPFSRPFIFHPIGRTAGHVWQTWMVGSHGHPSVHSLKEA</sequence>
<evidence type="ECO:0000256" key="1">
    <source>
        <dbReference type="SAM" id="Coils"/>
    </source>
</evidence>
<accession>A0A151GSY4</accession>
<dbReference type="RefSeq" id="XP_040659581.1">
    <property type="nucleotide sequence ID" value="XM_040798698.1"/>
</dbReference>
<feature type="compositionally biased region" description="Acidic residues" evidence="2">
    <location>
        <begin position="479"/>
        <end position="499"/>
    </location>
</feature>
<dbReference type="AlphaFoldDB" id="A0A151GSY4"/>
<evidence type="ECO:0000313" key="4">
    <source>
        <dbReference type="Proteomes" id="UP000076580"/>
    </source>
</evidence>
<proteinExistence type="predicted"/>
<feature type="compositionally biased region" description="Low complexity" evidence="2">
    <location>
        <begin position="537"/>
        <end position="550"/>
    </location>
</feature>
<name>A0A151GSY4_DRECN</name>
<feature type="region of interest" description="Disordered" evidence="2">
    <location>
        <begin position="465"/>
        <end position="550"/>
    </location>
</feature>
<dbReference type="GeneID" id="63714009"/>
<organism evidence="3 4">
    <name type="scientific">Drechmeria coniospora</name>
    <name type="common">Nematophagous fungus</name>
    <name type="synonym">Meria coniospora</name>
    <dbReference type="NCBI Taxonomy" id="98403"/>
    <lineage>
        <taxon>Eukaryota</taxon>
        <taxon>Fungi</taxon>
        <taxon>Dikarya</taxon>
        <taxon>Ascomycota</taxon>
        <taxon>Pezizomycotina</taxon>
        <taxon>Sordariomycetes</taxon>
        <taxon>Hypocreomycetidae</taxon>
        <taxon>Hypocreales</taxon>
        <taxon>Ophiocordycipitaceae</taxon>
        <taxon>Drechmeria</taxon>
    </lineage>
</organism>
<feature type="compositionally biased region" description="Polar residues" evidence="2">
    <location>
        <begin position="369"/>
        <end position="383"/>
    </location>
</feature>
<feature type="region of interest" description="Disordered" evidence="2">
    <location>
        <begin position="298"/>
        <end position="417"/>
    </location>
</feature>
<gene>
    <name evidence="3" type="ORF">DCS_01366</name>
</gene>
<reference evidence="3 4" key="1">
    <citation type="journal article" date="2016" name="Sci. Rep.">
        <title>Insights into Adaptations to a Near-Obligate Nematode Endoparasitic Lifestyle from the Finished Genome of Drechmeria coniospora.</title>
        <authorList>
            <person name="Zhang L."/>
            <person name="Zhou Z."/>
            <person name="Guo Q."/>
            <person name="Fokkens L."/>
            <person name="Miskei M."/>
            <person name="Pocsi I."/>
            <person name="Zhang W."/>
            <person name="Chen M."/>
            <person name="Wang L."/>
            <person name="Sun Y."/>
            <person name="Donzelli B.G."/>
            <person name="Gibson D.M."/>
            <person name="Nelson D.R."/>
            <person name="Luo J.G."/>
            <person name="Rep M."/>
            <person name="Liu H."/>
            <person name="Yang S."/>
            <person name="Wang J."/>
            <person name="Krasnoff S.B."/>
            <person name="Xu Y."/>
            <person name="Molnar I."/>
            <person name="Lin M."/>
        </authorList>
    </citation>
    <scope>NUCLEOTIDE SEQUENCE [LARGE SCALE GENOMIC DNA]</scope>
    <source>
        <strain evidence="3 4">ARSEF 6962</strain>
    </source>
</reference>
<feature type="compositionally biased region" description="Low complexity" evidence="2">
    <location>
        <begin position="302"/>
        <end position="317"/>
    </location>
</feature>